<evidence type="ECO:0000313" key="1">
    <source>
        <dbReference type="EMBL" id="SVE18678.1"/>
    </source>
</evidence>
<protein>
    <submittedName>
        <fullName evidence="1">Uncharacterized protein</fullName>
    </submittedName>
</protein>
<sequence>MYAFIAILFLFHFFPLRCVITLTKLVVRADDAPSPELGSTSVLSYMSTPRENFNS</sequence>
<proteinExistence type="predicted"/>
<organism evidence="1">
    <name type="scientific">marine metagenome</name>
    <dbReference type="NCBI Taxonomy" id="408172"/>
    <lineage>
        <taxon>unclassified sequences</taxon>
        <taxon>metagenomes</taxon>
        <taxon>ecological metagenomes</taxon>
    </lineage>
</organism>
<dbReference type="EMBL" id="UINC01199991">
    <property type="protein sequence ID" value="SVE18678.1"/>
    <property type="molecule type" value="Genomic_DNA"/>
</dbReference>
<gene>
    <name evidence="1" type="ORF">METZ01_LOCUS471532</name>
</gene>
<dbReference type="AlphaFoldDB" id="A0A383BGU9"/>
<accession>A0A383BGU9</accession>
<reference evidence="1" key="1">
    <citation type="submission" date="2018-05" db="EMBL/GenBank/DDBJ databases">
        <authorList>
            <person name="Lanie J.A."/>
            <person name="Ng W.-L."/>
            <person name="Kazmierczak K.M."/>
            <person name="Andrzejewski T.M."/>
            <person name="Davidsen T.M."/>
            <person name="Wayne K.J."/>
            <person name="Tettelin H."/>
            <person name="Glass J.I."/>
            <person name="Rusch D."/>
            <person name="Podicherti R."/>
            <person name="Tsui H.-C.T."/>
            <person name="Winkler M.E."/>
        </authorList>
    </citation>
    <scope>NUCLEOTIDE SEQUENCE</scope>
</reference>
<name>A0A383BGU9_9ZZZZ</name>
<feature type="non-terminal residue" evidence="1">
    <location>
        <position position="55"/>
    </location>
</feature>